<feature type="region of interest" description="Disordered" evidence="3">
    <location>
        <begin position="1"/>
        <end position="20"/>
    </location>
</feature>
<dbReference type="PANTHER" id="PTHR44591">
    <property type="entry name" value="STRESS RESPONSE REGULATOR PROTEIN 1"/>
    <property type="match status" value="1"/>
</dbReference>
<organism evidence="5 6">
    <name type="scientific">Candidatus Abyssobacteria bacterium SURF_17</name>
    <dbReference type="NCBI Taxonomy" id="2093361"/>
    <lineage>
        <taxon>Bacteria</taxon>
        <taxon>Pseudomonadati</taxon>
        <taxon>Candidatus Hydrogenedentota</taxon>
        <taxon>Candidatus Abyssobacteria</taxon>
    </lineage>
</organism>
<dbReference type="Pfam" id="PF00072">
    <property type="entry name" value="Response_reg"/>
    <property type="match status" value="1"/>
</dbReference>
<evidence type="ECO:0000256" key="3">
    <source>
        <dbReference type="SAM" id="MobiDB-lite"/>
    </source>
</evidence>
<dbReference type="Proteomes" id="UP000285961">
    <property type="component" value="Unassembled WGS sequence"/>
</dbReference>
<feature type="modified residue" description="4-aspartylphosphate" evidence="2">
    <location>
        <position position="71"/>
    </location>
</feature>
<reference evidence="5 6" key="1">
    <citation type="journal article" date="2017" name="ISME J.">
        <title>Energy and carbon metabolisms in a deep terrestrial subsurface fluid microbial community.</title>
        <authorList>
            <person name="Momper L."/>
            <person name="Jungbluth S.P."/>
            <person name="Lee M.D."/>
            <person name="Amend J.P."/>
        </authorList>
    </citation>
    <scope>NUCLEOTIDE SEQUENCE [LARGE SCALE GENOMIC DNA]</scope>
    <source>
        <strain evidence="5">SURF_17</strain>
    </source>
</reference>
<evidence type="ECO:0000259" key="4">
    <source>
        <dbReference type="PROSITE" id="PS50110"/>
    </source>
</evidence>
<protein>
    <submittedName>
        <fullName evidence="5">Response regulator</fullName>
    </submittedName>
</protein>
<dbReference type="AlphaFoldDB" id="A0A419EZC0"/>
<proteinExistence type="predicted"/>
<evidence type="ECO:0000256" key="1">
    <source>
        <dbReference type="ARBA" id="ARBA00022553"/>
    </source>
</evidence>
<dbReference type="EMBL" id="QZKI01000065">
    <property type="protein sequence ID" value="RJP70742.1"/>
    <property type="molecule type" value="Genomic_DNA"/>
</dbReference>
<dbReference type="SUPFAM" id="SSF52172">
    <property type="entry name" value="CheY-like"/>
    <property type="match status" value="1"/>
</dbReference>
<dbReference type="Gene3D" id="3.40.50.2300">
    <property type="match status" value="1"/>
</dbReference>
<dbReference type="PROSITE" id="PS50110">
    <property type="entry name" value="RESPONSE_REGULATORY"/>
    <property type="match status" value="1"/>
</dbReference>
<accession>A0A419EZC0</accession>
<evidence type="ECO:0000313" key="5">
    <source>
        <dbReference type="EMBL" id="RJP70742.1"/>
    </source>
</evidence>
<dbReference type="InterPro" id="IPR001789">
    <property type="entry name" value="Sig_transdc_resp-reg_receiver"/>
</dbReference>
<comment type="caution">
    <text evidence="5">The sequence shown here is derived from an EMBL/GenBank/DDBJ whole genome shotgun (WGS) entry which is preliminary data.</text>
</comment>
<gene>
    <name evidence="5" type="ORF">C4532_08645</name>
</gene>
<name>A0A419EZC0_9BACT</name>
<dbReference type="GO" id="GO:0000160">
    <property type="term" value="P:phosphorelay signal transduction system"/>
    <property type="evidence" value="ECO:0007669"/>
    <property type="project" value="InterPro"/>
</dbReference>
<keyword evidence="1 2" id="KW-0597">Phosphoprotein</keyword>
<dbReference type="SMART" id="SM00448">
    <property type="entry name" value="REC"/>
    <property type="match status" value="1"/>
</dbReference>
<dbReference type="PANTHER" id="PTHR44591:SF18">
    <property type="entry name" value="REGULATORY PROTEIN"/>
    <property type="match status" value="1"/>
</dbReference>
<sequence>MKATSKKRCRSSQKRSPKNPRILVVDSDTVMAELMRSYLGDEKGYEVLIAETGASGIRAALEQLPDLILVDFRLADMSGLEMHDRLRQNPATKEIPVIYVSSFLTLRTIEKATDKGARGFISKPFTLSEIYTKVATILSSSI</sequence>
<evidence type="ECO:0000256" key="2">
    <source>
        <dbReference type="PROSITE-ProRule" id="PRU00169"/>
    </source>
</evidence>
<dbReference type="InterPro" id="IPR011006">
    <property type="entry name" value="CheY-like_superfamily"/>
</dbReference>
<dbReference type="InterPro" id="IPR050595">
    <property type="entry name" value="Bact_response_regulator"/>
</dbReference>
<feature type="domain" description="Response regulatory" evidence="4">
    <location>
        <begin position="21"/>
        <end position="138"/>
    </location>
</feature>
<evidence type="ECO:0000313" key="6">
    <source>
        <dbReference type="Proteomes" id="UP000285961"/>
    </source>
</evidence>
<feature type="compositionally biased region" description="Basic residues" evidence="3">
    <location>
        <begin position="1"/>
        <end position="18"/>
    </location>
</feature>